<keyword evidence="1" id="KW-0678">Repressor</keyword>
<proteinExistence type="predicted"/>
<dbReference type="PANTHER" id="PTHR30204">
    <property type="entry name" value="REDOX-CYCLING DRUG-SENSING TRANSCRIPTIONAL ACTIVATOR SOXR"/>
    <property type="match status" value="1"/>
</dbReference>
<dbReference type="PROSITE" id="PS50937">
    <property type="entry name" value="HTH_MERR_2"/>
    <property type="match status" value="1"/>
</dbReference>
<dbReference type="RefSeq" id="WP_004904083.1">
    <property type="nucleotide sequence ID" value="NZ_ABGYJJ040000001.1"/>
</dbReference>
<dbReference type="PANTHER" id="PTHR30204:SF69">
    <property type="entry name" value="MERR-FAMILY TRANSCRIPTIONAL REGULATOR"/>
    <property type="match status" value="1"/>
</dbReference>
<dbReference type="InterPro" id="IPR000551">
    <property type="entry name" value="MerR-type_HTH_dom"/>
</dbReference>
<dbReference type="InterPro" id="IPR047057">
    <property type="entry name" value="MerR_fam"/>
</dbReference>
<dbReference type="InterPro" id="IPR009061">
    <property type="entry name" value="DNA-bd_dom_put_sf"/>
</dbReference>
<dbReference type="SMART" id="SM00422">
    <property type="entry name" value="HTH_MERR"/>
    <property type="match status" value="1"/>
</dbReference>
<dbReference type="AlphaFoldDB" id="A0A2C5TSX2"/>
<keyword evidence="4" id="KW-0804">Transcription</keyword>
<name>A0A2C5TSX2_MORMO</name>
<evidence type="ECO:0000256" key="1">
    <source>
        <dbReference type="ARBA" id="ARBA00022491"/>
    </source>
</evidence>
<dbReference type="GO" id="GO:0003700">
    <property type="term" value="F:DNA-binding transcription factor activity"/>
    <property type="evidence" value="ECO:0007669"/>
    <property type="project" value="InterPro"/>
</dbReference>
<dbReference type="SUPFAM" id="SSF46955">
    <property type="entry name" value="Putative DNA-binding domain"/>
    <property type="match status" value="1"/>
</dbReference>
<accession>A0A2C5TSX2</accession>
<reference evidence="5" key="1">
    <citation type="submission" date="2017-12" db="EMBL/GenBank/DDBJ databases">
        <title>Genome sequencing and analysis.</title>
        <authorList>
            <person name="Huang Y.-T."/>
        </authorList>
    </citation>
    <scope>NUCLEOTIDE SEQUENCE</scope>
    <source>
        <strain evidence="5">VGH116</strain>
    </source>
</reference>
<comment type="caution">
    <text evidence="5">The sequence shown here is derived from an EMBL/GenBank/DDBJ whole genome shotgun (WGS) entry which is preliminary data.</text>
</comment>
<evidence type="ECO:0000256" key="4">
    <source>
        <dbReference type="ARBA" id="ARBA00023163"/>
    </source>
</evidence>
<organism evidence="5 6">
    <name type="scientific">Morganella morganii</name>
    <name type="common">Proteus morganii</name>
    <dbReference type="NCBI Taxonomy" id="582"/>
    <lineage>
        <taxon>Bacteria</taxon>
        <taxon>Pseudomonadati</taxon>
        <taxon>Pseudomonadota</taxon>
        <taxon>Gammaproteobacteria</taxon>
        <taxon>Enterobacterales</taxon>
        <taxon>Morganellaceae</taxon>
        <taxon>Morganella</taxon>
    </lineage>
</organism>
<dbReference type="Proteomes" id="UP000650477">
    <property type="component" value="Unassembled WGS sequence"/>
</dbReference>
<dbReference type="Gene3D" id="1.10.1660.10">
    <property type="match status" value="1"/>
</dbReference>
<gene>
    <name evidence="5" type="ORF">CYG68_18280</name>
</gene>
<dbReference type="GeneID" id="93362059"/>
<protein>
    <submittedName>
        <fullName evidence="5">MerR family DNA-binding transcriptional regulator</fullName>
    </submittedName>
</protein>
<dbReference type="EMBL" id="PKLF01000022">
    <property type="protein sequence ID" value="MBE8614321.1"/>
    <property type="molecule type" value="Genomic_DNA"/>
</dbReference>
<evidence type="ECO:0000313" key="6">
    <source>
        <dbReference type="Proteomes" id="UP000650477"/>
    </source>
</evidence>
<dbReference type="Pfam" id="PF13411">
    <property type="entry name" value="MerR_1"/>
    <property type="match status" value="1"/>
</dbReference>
<evidence type="ECO:0000256" key="3">
    <source>
        <dbReference type="ARBA" id="ARBA00023125"/>
    </source>
</evidence>
<dbReference type="GO" id="GO:0003677">
    <property type="term" value="F:DNA binding"/>
    <property type="evidence" value="ECO:0007669"/>
    <property type="project" value="UniProtKB-KW"/>
</dbReference>
<evidence type="ECO:0000256" key="2">
    <source>
        <dbReference type="ARBA" id="ARBA00023015"/>
    </source>
</evidence>
<evidence type="ECO:0000313" key="5">
    <source>
        <dbReference type="EMBL" id="MBE8614321.1"/>
    </source>
</evidence>
<keyword evidence="2" id="KW-0805">Transcription regulation</keyword>
<sequence length="267" mass="31917">MKKYFTIGETAALLGVSTQTLRFYDKKSILKPGYTDNENGYRYYTFEQFHYIDRIKYLQKMNMNLSDIKTIMESGDKNKLTEYLIQEKSRKLQQMAELKKTIETLDWYLDYFTFTDNKPRNGAFYTTELPERWCLFVPCYPADRPISKMELRLAEMKARPENQSLDYLRQYAYVLDYQNIIEQTFYPSKYLIYLKEKPDFDSPNLVCLPAGFYLCCICHYLSENIDAEMVKRYFHGKEKPRMVIANEFEDNLVSYESAPYELQFLIS</sequence>
<keyword evidence="3 5" id="KW-0238">DNA-binding</keyword>